<accession>A0A7W2EF13</accession>
<proteinExistence type="predicted"/>
<dbReference type="Gene3D" id="3.10.450.50">
    <property type="match status" value="1"/>
</dbReference>
<dbReference type="Proteomes" id="UP000566711">
    <property type="component" value="Unassembled WGS sequence"/>
</dbReference>
<feature type="chain" id="PRO_5030815012" evidence="1">
    <location>
        <begin position="22"/>
        <end position="219"/>
    </location>
</feature>
<evidence type="ECO:0000256" key="1">
    <source>
        <dbReference type="SAM" id="SignalP"/>
    </source>
</evidence>
<evidence type="ECO:0000313" key="2">
    <source>
        <dbReference type="EMBL" id="MBA5604726.1"/>
    </source>
</evidence>
<organism evidence="2 3">
    <name type="scientific">Rugamonas fusca</name>
    <dbReference type="NCBI Taxonomy" id="2758568"/>
    <lineage>
        <taxon>Bacteria</taxon>
        <taxon>Pseudomonadati</taxon>
        <taxon>Pseudomonadota</taxon>
        <taxon>Betaproteobacteria</taxon>
        <taxon>Burkholderiales</taxon>
        <taxon>Oxalobacteraceae</taxon>
        <taxon>Telluria group</taxon>
        <taxon>Rugamonas</taxon>
    </lineage>
</organism>
<dbReference type="PANTHER" id="PTHR36573">
    <property type="entry name" value="INTERMEMBRANE PHOSPHOLIPID TRANSPORT SYSTEM BINDING PROTEIN MLAC"/>
    <property type="match status" value="1"/>
</dbReference>
<dbReference type="InterPro" id="IPR008869">
    <property type="entry name" value="MlaC/ttg2D"/>
</dbReference>
<gene>
    <name evidence="2" type="ORF">H3H36_05045</name>
</gene>
<dbReference type="PANTHER" id="PTHR36573:SF1">
    <property type="entry name" value="INTERMEMBRANE PHOSPHOLIPID TRANSPORT SYSTEM BINDING PROTEIN MLAC"/>
    <property type="match status" value="1"/>
</dbReference>
<name>A0A7W2EF13_9BURK</name>
<dbReference type="Pfam" id="PF05494">
    <property type="entry name" value="MlaC"/>
    <property type="match status" value="1"/>
</dbReference>
<dbReference type="RefSeq" id="WP_182214835.1">
    <property type="nucleotide sequence ID" value="NZ_JACEZS010000003.1"/>
</dbReference>
<reference evidence="2 3" key="1">
    <citation type="submission" date="2020-07" db="EMBL/GenBank/DDBJ databases">
        <title>Novel species isolated from subtropical streams in China.</title>
        <authorList>
            <person name="Lu H."/>
        </authorList>
    </citation>
    <scope>NUCLEOTIDE SEQUENCE [LARGE SCALE GENOMIC DNA]</scope>
    <source>
        <strain evidence="2 3">FT3S</strain>
    </source>
</reference>
<dbReference type="AlphaFoldDB" id="A0A7W2EF13"/>
<comment type="caution">
    <text evidence="2">The sequence shown here is derived from an EMBL/GenBank/DDBJ whole genome shotgun (WGS) entry which is preliminary data.</text>
</comment>
<sequence length="219" mass="23949">MKFIKQLIAFATIALAGYAGAATATPAAVEAPDVLVKRISQDVIDTAKADKAIQAGDQKKVMDLVETKILPYVDFQRMTQLASGRFWRDATPEQQKALSAEFRTLLIYTYSGALSQIKNETVEFKPLRADPSDTEVEVRSQVNVPRGEPIPLNYRVAKSANNGWKIYDINVLGAWLVETYKGTFASEISKGGIDGLIKALSEKNKKLASKPIKAASNAK</sequence>
<feature type="signal peptide" evidence="1">
    <location>
        <begin position="1"/>
        <end position="21"/>
    </location>
</feature>
<evidence type="ECO:0000313" key="3">
    <source>
        <dbReference type="Proteomes" id="UP000566711"/>
    </source>
</evidence>
<dbReference type="EMBL" id="JACEZS010000003">
    <property type="protein sequence ID" value="MBA5604726.1"/>
    <property type="molecule type" value="Genomic_DNA"/>
</dbReference>
<protein>
    <submittedName>
        <fullName evidence="2">ABC transporter substrate-binding protein</fullName>
    </submittedName>
</protein>
<keyword evidence="1" id="KW-0732">Signal</keyword>
<keyword evidence="3" id="KW-1185">Reference proteome</keyword>
<dbReference type="Gene3D" id="1.10.10.640">
    <property type="entry name" value="phospholipid-binding protein"/>
    <property type="match status" value="1"/>
</dbReference>
<dbReference type="PIRSF" id="PIRSF004649">
    <property type="entry name" value="MlaC"/>
    <property type="match status" value="1"/>
</dbReference>